<evidence type="ECO:0000313" key="2">
    <source>
        <dbReference type="Proteomes" id="UP000487268"/>
    </source>
</evidence>
<dbReference type="Pfam" id="PF22752">
    <property type="entry name" value="DUF488-N3i"/>
    <property type="match status" value="1"/>
</dbReference>
<reference evidence="1 2" key="1">
    <citation type="submission" date="2019-10" db="EMBL/GenBank/DDBJ databases">
        <title>Actinomadura rubteroloni sp. nov. and Actinomadura macrotermitis sp. nov., isolated from the gut of fungus growing-termite Macrotermes natalensis.</title>
        <authorList>
            <person name="Benndorf R."/>
            <person name="Martin K."/>
            <person name="Kuefner M."/>
            <person name="De Beer W."/>
            <person name="Kaster A.-K."/>
            <person name="Vollmers J."/>
            <person name="Poulsen M."/>
            <person name="Beemelmanns C."/>
        </authorList>
    </citation>
    <scope>NUCLEOTIDE SEQUENCE [LARGE SCALE GENOMIC DNA]</scope>
    <source>
        <strain evidence="1 2">RB68</strain>
    </source>
</reference>
<evidence type="ECO:0000313" key="1">
    <source>
        <dbReference type="EMBL" id="MQY06790.1"/>
    </source>
</evidence>
<dbReference type="EMBL" id="WEGH01000003">
    <property type="protein sequence ID" value="MQY06790.1"/>
    <property type="molecule type" value="Genomic_DNA"/>
</dbReference>
<dbReference type="Proteomes" id="UP000487268">
    <property type="component" value="Unassembled WGS sequence"/>
</dbReference>
<protein>
    <recommendedName>
        <fullName evidence="3">DUF488 domain-containing protein</fullName>
    </recommendedName>
</protein>
<evidence type="ECO:0008006" key="3">
    <source>
        <dbReference type="Google" id="ProtNLM"/>
    </source>
</evidence>
<dbReference type="InterPro" id="IPR052552">
    <property type="entry name" value="YeaO-like"/>
</dbReference>
<dbReference type="PANTHER" id="PTHR36849:SF1">
    <property type="entry name" value="CYTOPLASMIC PROTEIN"/>
    <property type="match status" value="1"/>
</dbReference>
<proteinExistence type="predicted"/>
<name>A0A7K0C024_9ACTN</name>
<gene>
    <name evidence="1" type="ORF">ACRB68_48860</name>
</gene>
<sequence length="136" mass="15162">MAAGMTGAGTRKGGLMAQVRVRRIYDEREGDDGQRVLVDRLWPRGISKEKVHLDEWCKEVAPSTDLRKWYGHDPDRYEEFARRYRAELKDAEHAAAFGGLRERAEHGPVTLLTAAKRSDISEAAVLADLLKGGAGE</sequence>
<keyword evidence="2" id="KW-1185">Reference proteome</keyword>
<organism evidence="1 2">
    <name type="scientific">Actinomadura macrotermitis</name>
    <dbReference type="NCBI Taxonomy" id="2585200"/>
    <lineage>
        <taxon>Bacteria</taxon>
        <taxon>Bacillati</taxon>
        <taxon>Actinomycetota</taxon>
        <taxon>Actinomycetes</taxon>
        <taxon>Streptosporangiales</taxon>
        <taxon>Thermomonosporaceae</taxon>
        <taxon>Actinomadura</taxon>
    </lineage>
</organism>
<comment type="caution">
    <text evidence="1">The sequence shown here is derived from an EMBL/GenBank/DDBJ whole genome shotgun (WGS) entry which is preliminary data.</text>
</comment>
<accession>A0A7K0C024</accession>
<dbReference type="AlphaFoldDB" id="A0A7K0C024"/>
<dbReference type="PANTHER" id="PTHR36849">
    <property type="entry name" value="CYTOPLASMIC PROTEIN-RELATED"/>
    <property type="match status" value="1"/>
</dbReference>